<keyword evidence="3" id="KW-0408">Iron</keyword>
<dbReference type="AlphaFoldDB" id="A0A8J4W4E7"/>
<dbReference type="PANTHER" id="PTHR47991">
    <property type="entry name" value="OXOGLUTARATE/IRON-DEPENDENT DIOXYGENASE"/>
    <property type="match status" value="1"/>
</dbReference>
<dbReference type="InterPro" id="IPR050295">
    <property type="entry name" value="Plant_2OG-oxidoreductases"/>
</dbReference>
<accession>A0A8J4W4E7</accession>
<dbReference type="GO" id="GO:0046872">
    <property type="term" value="F:metal ion binding"/>
    <property type="evidence" value="ECO:0007669"/>
    <property type="project" value="UniProtKB-KW"/>
</dbReference>
<evidence type="ECO:0000313" key="5">
    <source>
        <dbReference type="EMBL" id="KAF3971081.1"/>
    </source>
</evidence>
<evidence type="ECO:0000256" key="3">
    <source>
        <dbReference type="ARBA" id="ARBA00023004"/>
    </source>
</evidence>
<sequence>MDTVYVTAKMDTFSKSVEEMSINSEEPPQEYIVKDCSFGSIASSDPSPGSIPIIDISIFSLHDPKEVGNALEKLRSALSFQAIGHGIPSSLLVKLREVARQFFALPAEEKHKYSRAAYEGEGYGQDIVVSEKQILDWSSRLSLKVFPEDQRRLNFWPENPSDSSMF</sequence>
<gene>
    <name evidence="5" type="ORF">CMV_005289</name>
</gene>
<dbReference type="Proteomes" id="UP000737018">
    <property type="component" value="Unassembled WGS sequence"/>
</dbReference>
<reference evidence="5" key="1">
    <citation type="submission" date="2020-03" db="EMBL/GenBank/DDBJ databases">
        <title>Castanea mollissima Vanexum genome sequencing.</title>
        <authorList>
            <person name="Staton M."/>
        </authorList>
    </citation>
    <scope>NUCLEOTIDE SEQUENCE</scope>
    <source>
        <tissue evidence="5">Leaf</tissue>
    </source>
</reference>
<dbReference type="InterPro" id="IPR027443">
    <property type="entry name" value="IPNS-like_sf"/>
</dbReference>
<dbReference type="EMBL" id="JRKL02000468">
    <property type="protein sequence ID" value="KAF3971081.1"/>
    <property type="molecule type" value="Genomic_DNA"/>
</dbReference>
<dbReference type="Pfam" id="PF14226">
    <property type="entry name" value="DIOX_N"/>
    <property type="match status" value="1"/>
</dbReference>
<dbReference type="Gene3D" id="2.60.120.330">
    <property type="entry name" value="B-lactam Antibiotic, Isopenicillin N Synthase, Chain"/>
    <property type="match status" value="1"/>
</dbReference>
<dbReference type="SUPFAM" id="SSF51197">
    <property type="entry name" value="Clavaminate synthase-like"/>
    <property type="match status" value="1"/>
</dbReference>
<comment type="caution">
    <text evidence="5">The sequence shown here is derived from an EMBL/GenBank/DDBJ whole genome shotgun (WGS) entry which is preliminary data.</text>
</comment>
<keyword evidence="1" id="KW-0479">Metal-binding</keyword>
<dbReference type="OrthoDB" id="288590at2759"/>
<keyword evidence="2" id="KW-0847">Vitamin C</keyword>
<dbReference type="GO" id="GO:0031418">
    <property type="term" value="F:L-ascorbic acid binding"/>
    <property type="evidence" value="ECO:0007669"/>
    <property type="project" value="UniProtKB-KW"/>
</dbReference>
<evidence type="ECO:0000256" key="2">
    <source>
        <dbReference type="ARBA" id="ARBA00022896"/>
    </source>
</evidence>
<evidence type="ECO:0000259" key="4">
    <source>
        <dbReference type="Pfam" id="PF14226"/>
    </source>
</evidence>
<feature type="domain" description="Non-haem dioxygenase N-terminal" evidence="4">
    <location>
        <begin position="51"/>
        <end position="159"/>
    </location>
</feature>
<name>A0A8J4W4E7_9ROSI</name>
<dbReference type="InterPro" id="IPR026992">
    <property type="entry name" value="DIOX_N"/>
</dbReference>
<proteinExistence type="predicted"/>
<keyword evidence="6" id="KW-1185">Reference proteome</keyword>
<protein>
    <recommendedName>
        <fullName evidence="4">Non-haem dioxygenase N-terminal domain-containing protein</fullName>
    </recommendedName>
</protein>
<evidence type="ECO:0000256" key="1">
    <source>
        <dbReference type="ARBA" id="ARBA00022723"/>
    </source>
</evidence>
<evidence type="ECO:0000313" key="6">
    <source>
        <dbReference type="Proteomes" id="UP000737018"/>
    </source>
</evidence>
<organism evidence="5 6">
    <name type="scientific">Castanea mollissima</name>
    <name type="common">Chinese chestnut</name>
    <dbReference type="NCBI Taxonomy" id="60419"/>
    <lineage>
        <taxon>Eukaryota</taxon>
        <taxon>Viridiplantae</taxon>
        <taxon>Streptophyta</taxon>
        <taxon>Embryophyta</taxon>
        <taxon>Tracheophyta</taxon>
        <taxon>Spermatophyta</taxon>
        <taxon>Magnoliopsida</taxon>
        <taxon>eudicotyledons</taxon>
        <taxon>Gunneridae</taxon>
        <taxon>Pentapetalae</taxon>
        <taxon>rosids</taxon>
        <taxon>fabids</taxon>
        <taxon>Fagales</taxon>
        <taxon>Fagaceae</taxon>
        <taxon>Castanea</taxon>
    </lineage>
</organism>